<dbReference type="Proteomes" id="UP000321440">
    <property type="component" value="Unassembled WGS sequence"/>
</dbReference>
<gene>
    <name evidence="2" type="ORF">AHA02nite_14380</name>
</gene>
<sequence length="42" mass="5170">MRQKKQQQRNTKVNPQSKTGRRAFTDQDRKRREQNMYNRGGF</sequence>
<feature type="compositionally biased region" description="Basic and acidic residues" evidence="1">
    <location>
        <begin position="23"/>
        <end position="34"/>
    </location>
</feature>
<reference evidence="2 3" key="1">
    <citation type="submission" date="2019-07" db="EMBL/GenBank/DDBJ databases">
        <title>Whole genome shotgun sequence of Alkalibacillus haloalkaliphilus NBRC 103110.</title>
        <authorList>
            <person name="Hosoyama A."/>
            <person name="Uohara A."/>
            <person name="Ohji S."/>
            <person name="Ichikawa N."/>
        </authorList>
    </citation>
    <scope>NUCLEOTIDE SEQUENCE [LARGE SCALE GENOMIC DNA]</scope>
    <source>
        <strain evidence="2 3">NBRC 103110</strain>
    </source>
</reference>
<proteinExistence type="predicted"/>
<dbReference type="RefSeq" id="WP_281284095.1">
    <property type="nucleotide sequence ID" value="NZ_BJYA01000009.1"/>
</dbReference>
<dbReference type="EMBL" id="BJYA01000009">
    <property type="protein sequence ID" value="GEN45662.1"/>
    <property type="molecule type" value="Genomic_DNA"/>
</dbReference>
<keyword evidence="3" id="KW-1185">Reference proteome</keyword>
<name>A0A511W8I1_9BACI</name>
<feature type="region of interest" description="Disordered" evidence="1">
    <location>
        <begin position="1"/>
        <end position="42"/>
    </location>
</feature>
<dbReference type="AlphaFoldDB" id="A0A511W8I1"/>
<accession>A0A511W8I1</accession>
<evidence type="ECO:0000256" key="1">
    <source>
        <dbReference type="SAM" id="MobiDB-lite"/>
    </source>
</evidence>
<evidence type="ECO:0000313" key="2">
    <source>
        <dbReference type="EMBL" id="GEN45662.1"/>
    </source>
</evidence>
<protein>
    <submittedName>
        <fullName evidence="2">Uncharacterized protein</fullName>
    </submittedName>
</protein>
<feature type="compositionally biased region" description="Polar residues" evidence="1">
    <location>
        <begin position="8"/>
        <end position="18"/>
    </location>
</feature>
<comment type="caution">
    <text evidence="2">The sequence shown here is derived from an EMBL/GenBank/DDBJ whole genome shotgun (WGS) entry which is preliminary data.</text>
</comment>
<evidence type="ECO:0000313" key="3">
    <source>
        <dbReference type="Proteomes" id="UP000321440"/>
    </source>
</evidence>
<organism evidence="2 3">
    <name type="scientific">Alkalibacillus haloalkaliphilus</name>
    <dbReference type="NCBI Taxonomy" id="94136"/>
    <lineage>
        <taxon>Bacteria</taxon>
        <taxon>Bacillati</taxon>
        <taxon>Bacillota</taxon>
        <taxon>Bacilli</taxon>
        <taxon>Bacillales</taxon>
        <taxon>Bacillaceae</taxon>
        <taxon>Alkalibacillus</taxon>
    </lineage>
</organism>